<dbReference type="InterPro" id="IPR014284">
    <property type="entry name" value="RNA_pol_sigma-70_dom"/>
</dbReference>
<name>A0A0R0C1I5_9GAMM</name>
<evidence type="ECO:0000256" key="3">
    <source>
        <dbReference type="ARBA" id="ARBA00023082"/>
    </source>
</evidence>
<dbReference type="EMBL" id="LDJI01000020">
    <property type="protein sequence ID" value="KRG63791.1"/>
    <property type="molecule type" value="Genomic_DNA"/>
</dbReference>
<keyword evidence="4" id="KW-0804">Transcription</keyword>
<dbReference type="Gene3D" id="1.10.10.10">
    <property type="entry name" value="Winged helix-like DNA-binding domain superfamily/Winged helix DNA-binding domain"/>
    <property type="match status" value="1"/>
</dbReference>
<evidence type="ECO:0000313" key="8">
    <source>
        <dbReference type="EMBL" id="KRG63791.1"/>
    </source>
</evidence>
<feature type="domain" description="RNA polymerase sigma-70 region 2" evidence="6">
    <location>
        <begin position="15"/>
        <end position="81"/>
    </location>
</feature>
<dbReference type="NCBIfam" id="TIGR02937">
    <property type="entry name" value="sigma70-ECF"/>
    <property type="match status" value="1"/>
</dbReference>
<dbReference type="Pfam" id="PF08281">
    <property type="entry name" value="Sigma70_r4_2"/>
    <property type="match status" value="1"/>
</dbReference>
<keyword evidence="3" id="KW-0731">Sigma factor</keyword>
<dbReference type="Gene3D" id="1.10.1740.10">
    <property type="match status" value="1"/>
</dbReference>
<evidence type="ECO:0008006" key="10">
    <source>
        <dbReference type="Google" id="ProtNLM"/>
    </source>
</evidence>
<feature type="domain" description="RNA polymerase sigma factor 70 region 4 type 2" evidence="7">
    <location>
        <begin position="110"/>
        <end position="162"/>
    </location>
</feature>
<dbReference type="AlphaFoldDB" id="A0A0R0C1I5"/>
<dbReference type="InterPro" id="IPR013324">
    <property type="entry name" value="RNA_pol_sigma_r3/r4-like"/>
</dbReference>
<reference evidence="8 9" key="1">
    <citation type="submission" date="2015-05" db="EMBL/GenBank/DDBJ databases">
        <title>Genome sequencing and analysis of members of genus Stenotrophomonas.</title>
        <authorList>
            <person name="Patil P.P."/>
            <person name="Midha S."/>
            <person name="Patil P.B."/>
        </authorList>
    </citation>
    <scope>NUCLEOTIDE SEQUENCE [LARGE SCALE GENOMIC DNA]</scope>
    <source>
        <strain evidence="8 9">DSM 18929</strain>
    </source>
</reference>
<dbReference type="InterPro" id="IPR036388">
    <property type="entry name" value="WH-like_DNA-bd_sf"/>
</dbReference>
<evidence type="ECO:0000256" key="1">
    <source>
        <dbReference type="ARBA" id="ARBA00010641"/>
    </source>
</evidence>
<comment type="similarity">
    <text evidence="1">Belongs to the sigma-70 factor family. ECF subfamily.</text>
</comment>
<dbReference type="PANTHER" id="PTHR43133">
    <property type="entry name" value="RNA POLYMERASE ECF-TYPE SIGMA FACTO"/>
    <property type="match status" value="1"/>
</dbReference>
<dbReference type="SUPFAM" id="SSF88659">
    <property type="entry name" value="Sigma3 and sigma4 domains of RNA polymerase sigma factors"/>
    <property type="match status" value="1"/>
</dbReference>
<comment type="caution">
    <text evidence="8">The sequence shown here is derived from an EMBL/GenBank/DDBJ whole genome shotgun (WGS) entry which is preliminary data.</text>
</comment>
<evidence type="ECO:0000256" key="2">
    <source>
        <dbReference type="ARBA" id="ARBA00023015"/>
    </source>
</evidence>
<dbReference type="OrthoDB" id="9797134at2"/>
<keyword evidence="9" id="KW-1185">Reference proteome</keyword>
<gene>
    <name evidence="8" type="ORF">ABB26_10940</name>
</gene>
<accession>A0A0R0C1I5</accession>
<feature type="region of interest" description="Disordered" evidence="5">
    <location>
        <begin position="76"/>
        <end position="104"/>
    </location>
</feature>
<keyword evidence="2" id="KW-0805">Transcription regulation</keyword>
<dbReference type="RefSeq" id="WP_057634146.1">
    <property type="nucleotide sequence ID" value="NZ_LDJI01000020.1"/>
</dbReference>
<feature type="compositionally biased region" description="Basic and acidic residues" evidence="5">
    <location>
        <begin position="76"/>
        <end position="86"/>
    </location>
</feature>
<protein>
    <recommendedName>
        <fullName evidence="10">RNA polymerase sigma factor</fullName>
    </recommendedName>
</protein>
<dbReference type="SUPFAM" id="SSF88946">
    <property type="entry name" value="Sigma2 domain of RNA polymerase sigma factors"/>
    <property type="match status" value="1"/>
</dbReference>
<dbReference type="InterPro" id="IPR013325">
    <property type="entry name" value="RNA_pol_sigma_r2"/>
</dbReference>
<dbReference type="STRING" id="405444.ABB26_10940"/>
<dbReference type="GO" id="GO:0006352">
    <property type="term" value="P:DNA-templated transcription initiation"/>
    <property type="evidence" value="ECO:0007669"/>
    <property type="project" value="InterPro"/>
</dbReference>
<evidence type="ECO:0000256" key="5">
    <source>
        <dbReference type="SAM" id="MobiDB-lite"/>
    </source>
</evidence>
<dbReference type="Pfam" id="PF04542">
    <property type="entry name" value="Sigma70_r2"/>
    <property type="match status" value="1"/>
</dbReference>
<evidence type="ECO:0000313" key="9">
    <source>
        <dbReference type="Proteomes" id="UP000050864"/>
    </source>
</evidence>
<dbReference type="InterPro" id="IPR039425">
    <property type="entry name" value="RNA_pol_sigma-70-like"/>
</dbReference>
<dbReference type="InterPro" id="IPR007627">
    <property type="entry name" value="RNA_pol_sigma70_r2"/>
</dbReference>
<evidence type="ECO:0000259" key="6">
    <source>
        <dbReference type="Pfam" id="PF04542"/>
    </source>
</evidence>
<dbReference type="GO" id="GO:0016987">
    <property type="term" value="F:sigma factor activity"/>
    <property type="evidence" value="ECO:0007669"/>
    <property type="project" value="UniProtKB-KW"/>
</dbReference>
<dbReference type="PATRIC" id="fig|405444.3.peg.1271"/>
<dbReference type="Proteomes" id="UP000050864">
    <property type="component" value="Unassembled WGS sequence"/>
</dbReference>
<sequence>MSASHSRLIESFLALYDELSRHLWRRTGSRERAEDVMQDTYLRLQDSEARREGEAQIQDRRAFIYRVAGNLAIDAVRREQRSHGDGEPQASLPDSGPGPEQHALGNDRMRRLDAALRELPPNCRLALLMFRVDGLSHAQIAGRLGVSESMVAKYLGQALRHCRHRLGND</sequence>
<dbReference type="InterPro" id="IPR013249">
    <property type="entry name" value="RNA_pol_sigma70_r4_t2"/>
</dbReference>
<proteinExistence type="inferred from homology"/>
<evidence type="ECO:0000259" key="7">
    <source>
        <dbReference type="Pfam" id="PF08281"/>
    </source>
</evidence>
<evidence type="ECO:0000256" key="4">
    <source>
        <dbReference type="ARBA" id="ARBA00023163"/>
    </source>
</evidence>
<dbReference type="GO" id="GO:0003677">
    <property type="term" value="F:DNA binding"/>
    <property type="evidence" value="ECO:0007669"/>
    <property type="project" value="InterPro"/>
</dbReference>
<dbReference type="PANTHER" id="PTHR43133:SF63">
    <property type="entry name" value="RNA POLYMERASE SIGMA FACTOR FECI-RELATED"/>
    <property type="match status" value="1"/>
</dbReference>
<organism evidence="8 9">
    <name type="scientific">Stenotrophomonas humi</name>
    <dbReference type="NCBI Taxonomy" id="405444"/>
    <lineage>
        <taxon>Bacteria</taxon>
        <taxon>Pseudomonadati</taxon>
        <taxon>Pseudomonadota</taxon>
        <taxon>Gammaproteobacteria</taxon>
        <taxon>Lysobacterales</taxon>
        <taxon>Lysobacteraceae</taxon>
        <taxon>Stenotrophomonas</taxon>
    </lineage>
</organism>